<protein>
    <submittedName>
        <fullName evidence="1">Uncharacterized protein</fullName>
    </submittedName>
</protein>
<evidence type="ECO:0000313" key="1">
    <source>
        <dbReference type="EMBL" id="OOP74942.1"/>
    </source>
</evidence>
<sequence length="227" mass="25954">MNKIKVLYDVFKTMKEKEVFKGSVKLEATKGDVKVLSFSNEFETNTKSGETKANISVDLDAEGKKVKHDSNSEFNIKECPHHGFHRGMHNHNHGMNMHGMHGHGGIKGGLSKVTFILNLLNNVQVEEKDEKAIISLELKEVFKEIKDMHKEFHKGMDEEKIMEHIRQMKESDDRGFHKHHKFIKELLCSENSNAILKIYANKDNEVEKVEISSKGENAVNGSLDLVW</sequence>
<dbReference type="EMBL" id="MWMH01000001">
    <property type="protein sequence ID" value="OOP74942.1"/>
    <property type="molecule type" value="Genomic_DNA"/>
</dbReference>
<organism evidence="1 2">
    <name type="scientific">Clostridium beijerinckii</name>
    <name type="common">Clostridium MP</name>
    <dbReference type="NCBI Taxonomy" id="1520"/>
    <lineage>
        <taxon>Bacteria</taxon>
        <taxon>Bacillati</taxon>
        <taxon>Bacillota</taxon>
        <taxon>Clostridia</taxon>
        <taxon>Eubacteriales</taxon>
        <taxon>Clostridiaceae</taxon>
        <taxon>Clostridium</taxon>
    </lineage>
</organism>
<dbReference type="AlphaFoldDB" id="A0A1S9NBS9"/>
<dbReference type="Proteomes" id="UP000190959">
    <property type="component" value="Unassembled WGS sequence"/>
</dbReference>
<proteinExistence type="predicted"/>
<evidence type="ECO:0000313" key="2">
    <source>
        <dbReference type="Proteomes" id="UP000190959"/>
    </source>
</evidence>
<accession>A0A1S9NBS9</accession>
<reference evidence="1 2" key="1">
    <citation type="submission" date="2017-02" db="EMBL/GenBank/DDBJ databases">
        <title>Genome sequence of Clostridium beijerinckii Br21.</title>
        <authorList>
            <person name="Fonseca B.C."/>
            <person name="Guazzaroni M.E."/>
            <person name="Riano-Pachon D.M."/>
            <person name="Reginatto V."/>
        </authorList>
    </citation>
    <scope>NUCLEOTIDE SEQUENCE [LARGE SCALE GENOMIC DNA]</scope>
    <source>
        <strain evidence="1 2">Br21</strain>
    </source>
</reference>
<name>A0A1S9NBS9_CLOBE</name>
<dbReference type="RefSeq" id="WP_078114408.1">
    <property type="nucleotide sequence ID" value="NZ_MWMH01000001.1"/>
</dbReference>
<gene>
    <name evidence="1" type="ORF">CBEIBR21_01880</name>
</gene>
<comment type="caution">
    <text evidence="1">The sequence shown here is derived from an EMBL/GenBank/DDBJ whole genome shotgun (WGS) entry which is preliminary data.</text>
</comment>